<sequence>MGSHTLHRGGEARYFEQSPMSAAGSRFPVGSDELRSGGTILGAPAKHLVTFALACGLMAIGISVVLGAVLAVIGLPTLLLMHGRDPDALDIWLARLRPPWCNGWIVGAKRRPFLWTN</sequence>
<evidence type="ECO:0000256" key="1">
    <source>
        <dbReference type="SAM" id="Phobius"/>
    </source>
</evidence>
<evidence type="ECO:0000313" key="3">
    <source>
        <dbReference type="Proteomes" id="UP001262410"/>
    </source>
</evidence>
<reference evidence="2 3" key="1">
    <citation type="submission" date="2023-07" db="EMBL/GenBank/DDBJ databases">
        <title>Sorghum-associated microbial communities from plants grown in Nebraska, USA.</title>
        <authorList>
            <person name="Schachtman D."/>
        </authorList>
    </citation>
    <scope>NUCLEOTIDE SEQUENCE [LARGE SCALE GENOMIC DNA]</scope>
    <source>
        <strain evidence="2 3">584</strain>
    </source>
</reference>
<keyword evidence="3" id="KW-1185">Reference proteome</keyword>
<protein>
    <recommendedName>
        <fullName evidence="4">Type VI secretion protein</fullName>
    </recommendedName>
</protein>
<gene>
    <name evidence="2" type="ORF">E9232_006355</name>
</gene>
<comment type="caution">
    <text evidence="2">The sequence shown here is derived from an EMBL/GenBank/DDBJ whole genome shotgun (WGS) entry which is preliminary data.</text>
</comment>
<feature type="transmembrane region" description="Helical" evidence="1">
    <location>
        <begin position="51"/>
        <end position="75"/>
    </location>
</feature>
<dbReference type="RefSeq" id="WP_309801063.1">
    <property type="nucleotide sequence ID" value="NZ_JAVDPW010000014.1"/>
</dbReference>
<dbReference type="Proteomes" id="UP001262410">
    <property type="component" value="Unassembled WGS sequence"/>
</dbReference>
<keyword evidence="1" id="KW-0812">Transmembrane</keyword>
<dbReference type="EMBL" id="JAVDPW010000014">
    <property type="protein sequence ID" value="MDR6293802.1"/>
    <property type="molecule type" value="Genomic_DNA"/>
</dbReference>
<keyword evidence="1" id="KW-0472">Membrane</keyword>
<organism evidence="2 3">
    <name type="scientific">Inquilinus ginsengisoli</name>
    <dbReference type="NCBI Taxonomy" id="363840"/>
    <lineage>
        <taxon>Bacteria</taxon>
        <taxon>Pseudomonadati</taxon>
        <taxon>Pseudomonadota</taxon>
        <taxon>Alphaproteobacteria</taxon>
        <taxon>Rhodospirillales</taxon>
        <taxon>Rhodospirillaceae</taxon>
        <taxon>Inquilinus</taxon>
    </lineage>
</organism>
<accession>A0ABU1JZU6</accession>
<evidence type="ECO:0008006" key="4">
    <source>
        <dbReference type="Google" id="ProtNLM"/>
    </source>
</evidence>
<evidence type="ECO:0000313" key="2">
    <source>
        <dbReference type="EMBL" id="MDR6293802.1"/>
    </source>
</evidence>
<keyword evidence="1" id="KW-1133">Transmembrane helix</keyword>
<name>A0ABU1JZU6_9PROT</name>
<proteinExistence type="predicted"/>